<keyword evidence="4 6" id="KW-1133">Transmembrane helix</keyword>
<dbReference type="Pfam" id="PF07690">
    <property type="entry name" value="MFS_1"/>
    <property type="match status" value="1"/>
</dbReference>
<feature type="transmembrane region" description="Helical" evidence="6">
    <location>
        <begin position="12"/>
        <end position="28"/>
    </location>
</feature>
<dbReference type="Proteomes" id="UP000031967">
    <property type="component" value="Unassembled WGS sequence"/>
</dbReference>
<keyword evidence="3 6" id="KW-0812">Transmembrane</keyword>
<feature type="transmembrane region" description="Helical" evidence="6">
    <location>
        <begin position="78"/>
        <end position="96"/>
    </location>
</feature>
<evidence type="ECO:0000256" key="6">
    <source>
        <dbReference type="SAM" id="Phobius"/>
    </source>
</evidence>
<feature type="domain" description="Major facilitator superfamily (MFS) profile" evidence="7">
    <location>
        <begin position="1"/>
        <end position="98"/>
    </location>
</feature>
<protein>
    <recommendedName>
        <fullName evidence="7">Major facilitator superfamily (MFS) profile domain-containing protein</fullName>
    </recommendedName>
</protein>
<keyword evidence="2" id="KW-0813">Transport</keyword>
<evidence type="ECO:0000256" key="5">
    <source>
        <dbReference type="ARBA" id="ARBA00023136"/>
    </source>
</evidence>
<dbReference type="Gene3D" id="1.20.1720.10">
    <property type="entry name" value="Multidrug resistance protein D"/>
    <property type="match status" value="1"/>
</dbReference>
<dbReference type="InterPro" id="IPR020846">
    <property type="entry name" value="MFS_dom"/>
</dbReference>
<organism evidence="8 9">
    <name type="scientific">Gordoniibacillus kamchatkensis</name>
    <dbReference type="NCBI Taxonomy" id="1590651"/>
    <lineage>
        <taxon>Bacteria</taxon>
        <taxon>Bacillati</taxon>
        <taxon>Bacillota</taxon>
        <taxon>Bacilli</taxon>
        <taxon>Bacillales</taxon>
        <taxon>Paenibacillaceae</taxon>
        <taxon>Gordoniibacillus</taxon>
    </lineage>
</organism>
<evidence type="ECO:0000256" key="3">
    <source>
        <dbReference type="ARBA" id="ARBA00022692"/>
    </source>
</evidence>
<sequence length="98" mass="10850">MEGAVQQQAGEKLIRTLAVTLVISAMSAKFNMELPEIAADFNLPLSQVSWVSSAFLLIYAIGTMTYGKLADTYRLKNLLTFGLVFFALGSMIFLRFCM</sequence>
<evidence type="ECO:0000256" key="2">
    <source>
        <dbReference type="ARBA" id="ARBA00022448"/>
    </source>
</evidence>
<accession>A0ABR5AMU4</accession>
<keyword evidence="9" id="KW-1185">Reference proteome</keyword>
<dbReference type="PANTHER" id="PTHR42718:SF9">
    <property type="entry name" value="MAJOR FACILITATOR SUPERFAMILY MULTIDRUG TRANSPORTER MFSC"/>
    <property type="match status" value="1"/>
</dbReference>
<reference evidence="8 9" key="1">
    <citation type="submission" date="2014-12" db="EMBL/GenBank/DDBJ databases">
        <title>Draft genome sequence of Paenibacillus kamchatkensis strain B-2647.</title>
        <authorList>
            <person name="Karlyshev A.V."/>
            <person name="Kudryashova E.B."/>
        </authorList>
    </citation>
    <scope>NUCLEOTIDE SEQUENCE [LARGE SCALE GENOMIC DNA]</scope>
    <source>
        <strain evidence="8 9">VKM B-2647</strain>
    </source>
</reference>
<keyword evidence="5 6" id="KW-0472">Membrane</keyword>
<dbReference type="InterPro" id="IPR036259">
    <property type="entry name" value="MFS_trans_sf"/>
</dbReference>
<name>A0ABR5AMU4_9BACL</name>
<evidence type="ECO:0000313" key="8">
    <source>
        <dbReference type="EMBL" id="KIL41845.1"/>
    </source>
</evidence>
<evidence type="ECO:0000256" key="4">
    <source>
        <dbReference type="ARBA" id="ARBA00022989"/>
    </source>
</evidence>
<proteinExistence type="predicted"/>
<evidence type="ECO:0000256" key="1">
    <source>
        <dbReference type="ARBA" id="ARBA00004651"/>
    </source>
</evidence>
<gene>
    <name evidence="8" type="ORF">SD70_04305</name>
</gene>
<feature type="transmembrane region" description="Helical" evidence="6">
    <location>
        <begin position="48"/>
        <end position="66"/>
    </location>
</feature>
<comment type="caution">
    <text evidence="8">The sequence shown here is derived from an EMBL/GenBank/DDBJ whole genome shotgun (WGS) entry which is preliminary data.</text>
</comment>
<dbReference type="EMBL" id="JXAK01000005">
    <property type="protein sequence ID" value="KIL41845.1"/>
    <property type="molecule type" value="Genomic_DNA"/>
</dbReference>
<dbReference type="PANTHER" id="PTHR42718">
    <property type="entry name" value="MAJOR FACILITATOR SUPERFAMILY MULTIDRUG TRANSPORTER MFSC"/>
    <property type="match status" value="1"/>
</dbReference>
<evidence type="ECO:0000313" key="9">
    <source>
        <dbReference type="Proteomes" id="UP000031967"/>
    </source>
</evidence>
<dbReference type="SUPFAM" id="SSF103473">
    <property type="entry name" value="MFS general substrate transporter"/>
    <property type="match status" value="1"/>
</dbReference>
<dbReference type="InterPro" id="IPR011701">
    <property type="entry name" value="MFS"/>
</dbReference>
<comment type="subcellular location">
    <subcellularLocation>
        <location evidence="1">Cell membrane</location>
        <topology evidence="1">Multi-pass membrane protein</topology>
    </subcellularLocation>
</comment>
<evidence type="ECO:0000259" key="7">
    <source>
        <dbReference type="PROSITE" id="PS50850"/>
    </source>
</evidence>
<dbReference type="PROSITE" id="PS50850">
    <property type="entry name" value="MFS"/>
    <property type="match status" value="1"/>
</dbReference>